<evidence type="ECO:0000313" key="2">
    <source>
        <dbReference type="RefSeq" id="XP_033775394.1"/>
    </source>
</evidence>
<dbReference type="OrthoDB" id="6479200at2759"/>
<dbReference type="RefSeq" id="XP_033775394.1">
    <property type="nucleotide sequence ID" value="XM_033919503.1"/>
</dbReference>
<dbReference type="PANTHER" id="PTHR34921:SF1">
    <property type="entry name" value="MEIOTIC RECOMBINATION PROTEIN REC114"/>
    <property type="match status" value="1"/>
</dbReference>
<dbReference type="CTD" id="283677"/>
<dbReference type="GeneID" id="117347972"/>
<evidence type="ECO:0000313" key="3">
    <source>
        <dbReference type="RefSeq" id="XP_033775396.1"/>
    </source>
</evidence>
<evidence type="ECO:0000313" key="1">
    <source>
        <dbReference type="Proteomes" id="UP000515159"/>
    </source>
</evidence>
<proteinExistence type="predicted"/>
<reference evidence="2 3" key="1">
    <citation type="submission" date="2025-04" db="UniProtKB">
        <authorList>
            <consortium name="RefSeq"/>
        </authorList>
    </citation>
    <scope>IDENTIFICATION</scope>
</reference>
<keyword evidence="1" id="KW-1185">Reference proteome</keyword>
<accession>A0A6P8NWA1</accession>
<sequence>MAEGEDGCLDSRRTAALVTPWSKSVRREESSGSSLNPASFEWHLKQYGRFIPDGASRLVSEGRDPASSWKILESDEKSGLLTLNIVGSGHFFISQGQTLLEGFSLIDAHKWLKIGRRGDCLLFGSKIKNESRMFRVQFRGESKEQALKHCSNCVQKLELYISIQVSNGQSRELLEENYSQTSKGNNQGINYQDAAEQNRHRQHAANADEPVQLIAIDGCIPVKQILKSVLKTGFELPVAYQYSAWSAEELGPFLRLCLLDKNFPAFVEKVEKELQKITED</sequence>
<dbReference type="Pfam" id="PF15165">
    <property type="entry name" value="REC114-like"/>
    <property type="match status" value="1"/>
</dbReference>
<gene>
    <name evidence="2 3" type="primary">REC114</name>
</gene>
<dbReference type="Proteomes" id="UP000515159">
    <property type="component" value="Chromosome 14"/>
</dbReference>
<name>A0A6P8NWA1_GEOSA</name>
<dbReference type="InterPro" id="IPR029168">
    <property type="entry name" value="REC114L"/>
</dbReference>
<protein>
    <submittedName>
        <fullName evidence="2 3">Meiotic recombination protein REC114 isoform X1</fullName>
    </submittedName>
</protein>
<dbReference type="RefSeq" id="XP_033775396.1">
    <property type="nucleotide sequence ID" value="XM_033919505.1"/>
</dbReference>
<dbReference type="AlphaFoldDB" id="A0A6P8NWA1"/>
<dbReference type="KEGG" id="gsh:117347972"/>
<organism evidence="1 2">
    <name type="scientific">Geotrypetes seraphini</name>
    <name type="common">Gaboon caecilian</name>
    <name type="synonym">Caecilia seraphini</name>
    <dbReference type="NCBI Taxonomy" id="260995"/>
    <lineage>
        <taxon>Eukaryota</taxon>
        <taxon>Metazoa</taxon>
        <taxon>Chordata</taxon>
        <taxon>Craniata</taxon>
        <taxon>Vertebrata</taxon>
        <taxon>Euteleostomi</taxon>
        <taxon>Amphibia</taxon>
        <taxon>Gymnophiona</taxon>
        <taxon>Geotrypetes</taxon>
    </lineage>
</organism>
<dbReference type="PANTHER" id="PTHR34921">
    <property type="entry name" value="MEIOTIC RECOMBINATION PROTEIN REC114"/>
    <property type="match status" value="1"/>
</dbReference>